<dbReference type="EMBL" id="JBHMAG010000001">
    <property type="protein sequence ID" value="MFB9750036.1"/>
    <property type="molecule type" value="Genomic_DNA"/>
</dbReference>
<evidence type="ECO:0008006" key="3">
    <source>
        <dbReference type="Google" id="ProtNLM"/>
    </source>
</evidence>
<reference evidence="1 2" key="1">
    <citation type="submission" date="2024-09" db="EMBL/GenBank/DDBJ databases">
        <authorList>
            <person name="Sun Q."/>
            <person name="Mori K."/>
        </authorList>
    </citation>
    <scope>NUCLEOTIDE SEQUENCE [LARGE SCALE GENOMIC DNA]</scope>
    <source>
        <strain evidence="1 2">JCM 12520</strain>
    </source>
</reference>
<proteinExistence type="predicted"/>
<evidence type="ECO:0000313" key="2">
    <source>
        <dbReference type="Proteomes" id="UP001589619"/>
    </source>
</evidence>
<sequence>MAQQTNTTTDRNLISDKELLYLKDFLSWELLAVKKCKDAADACTDAAIRQAIVQMGQRHEAHYETILAELQG</sequence>
<comment type="caution">
    <text evidence="1">The sequence shown here is derived from an EMBL/GenBank/DDBJ whole genome shotgun (WGS) entry which is preliminary data.</text>
</comment>
<dbReference type="RefSeq" id="WP_344910178.1">
    <property type="nucleotide sequence ID" value="NZ_BAAAYO010000008.1"/>
</dbReference>
<accession>A0ABV5VPT6</accession>
<keyword evidence="2" id="KW-1185">Reference proteome</keyword>
<dbReference type="Proteomes" id="UP001589619">
    <property type="component" value="Unassembled WGS sequence"/>
</dbReference>
<organism evidence="1 2">
    <name type="scientific">Paenibacillus hodogayensis</name>
    <dbReference type="NCBI Taxonomy" id="279208"/>
    <lineage>
        <taxon>Bacteria</taxon>
        <taxon>Bacillati</taxon>
        <taxon>Bacillota</taxon>
        <taxon>Bacilli</taxon>
        <taxon>Bacillales</taxon>
        <taxon>Paenibacillaceae</taxon>
        <taxon>Paenibacillus</taxon>
    </lineage>
</organism>
<gene>
    <name evidence="1" type="ORF">ACFFNY_00490</name>
</gene>
<protein>
    <recommendedName>
        <fullName evidence="3">Spore coat protein</fullName>
    </recommendedName>
</protein>
<name>A0ABV5VPT6_9BACL</name>
<evidence type="ECO:0000313" key="1">
    <source>
        <dbReference type="EMBL" id="MFB9750036.1"/>
    </source>
</evidence>